<accession>L0DJR4</accession>
<organism evidence="5 6">
    <name type="scientific">Singulisphaera acidiphila (strain ATCC BAA-1392 / DSM 18658 / VKM B-2454 / MOB10)</name>
    <dbReference type="NCBI Taxonomy" id="886293"/>
    <lineage>
        <taxon>Bacteria</taxon>
        <taxon>Pseudomonadati</taxon>
        <taxon>Planctomycetota</taxon>
        <taxon>Planctomycetia</taxon>
        <taxon>Isosphaerales</taxon>
        <taxon>Isosphaeraceae</taxon>
        <taxon>Singulisphaera</taxon>
    </lineage>
</organism>
<dbReference type="InterPro" id="IPR011990">
    <property type="entry name" value="TPR-like_helical_dom_sf"/>
</dbReference>
<dbReference type="PANTHER" id="PTHR16026:SF0">
    <property type="entry name" value="CARTILAGE ACIDIC PROTEIN 1"/>
    <property type="match status" value="1"/>
</dbReference>
<keyword evidence="1" id="KW-0732">Signal</keyword>
<keyword evidence="6" id="KW-1185">Reference proteome</keyword>
<dbReference type="InterPro" id="IPR013517">
    <property type="entry name" value="FG-GAP"/>
</dbReference>
<reference evidence="5 6" key="1">
    <citation type="submission" date="2012-02" db="EMBL/GenBank/DDBJ databases">
        <title>Complete sequence of chromosome of Singulisphaera acidiphila DSM 18658.</title>
        <authorList>
            <consortium name="US DOE Joint Genome Institute (JGI-PGF)"/>
            <person name="Lucas S."/>
            <person name="Copeland A."/>
            <person name="Lapidus A."/>
            <person name="Glavina del Rio T."/>
            <person name="Dalin E."/>
            <person name="Tice H."/>
            <person name="Bruce D."/>
            <person name="Goodwin L."/>
            <person name="Pitluck S."/>
            <person name="Peters L."/>
            <person name="Ovchinnikova G."/>
            <person name="Chertkov O."/>
            <person name="Kyrpides N."/>
            <person name="Mavromatis K."/>
            <person name="Ivanova N."/>
            <person name="Brettin T."/>
            <person name="Detter J.C."/>
            <person name="Han C."/>
            <person name="Larimer F."/>
            <person name="Land M."/>
            <person name="Hauser L."/>
            <person name="Markowitz V."/>
            <person name="Cheng J.-F."/>
            <person name="Hugenholtz P."/>
            <person name="Woyke T."/>
            <person name="Wu D."/>
            <person name="Tindall B."/>
            <person name="Pomrenke H."/>
            <person name="Brambilla E."/>
            <person name="Klenk H.-P."/>
            <person name="Eisen J.A."/>
        </authorList>
    </citation>
    <scope>NUCLEOTIDE SEQUENCE [LARGE SCALE GENOMIC DNA]</scope>
    <source>
        <strain evidence="6">ATCC BAA-1392 / DSM 18658 / VKM B-2454 / MOB10</strain>
    </source>
</reference>
<evidence type="ECO:0000256" key="3">
    <source>
        <dbReference type="SAM" id="Phobius"/>
    </source>
</evidence>
<evidence type="ECO:0000256" key="2">
    <source>
        <dbReference type="SAM" id="MobiDB-lite"/>
    </source>
</evidence>
<feature type="domain" description="ASPIC/UnbV" evidence="4">
    <location>
        <begin position="910"/>
        <end position="975"/>
    </location>
</feature>
<dbReference type="Gene3D" id="2.130.10.130">
    <property type="entry name" value="Integrin alpha, N-terminal"/>
    <property type="match status" value="2"/>
</dbReference>
<dbReference type="PANTHER" id="PTHR16026">
    <property type="entry name" value="CARTILAGE ACIDIC PROTEIN 1"/>
    <property type="match status" value="1"/>
</dbReference>
<feature type="compositionally biased region" description="Low complexity" evidence="2">
    <location>
        <begin position="411"/>
        <end position="427"/>
    </location>
</feature>
<name>L0DJR4_SINAD</name>
<keyword evidence="3" id="KW-1133">Transmembrane helix</keyword>
<dbReference type="InterPro" id="IPR027039">
    <property type="entry name" value="Crtac1"/>
</dbReference>
<dbReference type="SUPFAM" id="SSF69318">
    <property type="entry name" value="Integrin alpha N-terminal domain"/>
    <property type="match status" value="1"/>
</dbReference>
<dbReference type="Pfam" id="PF14559">
    <property type="entry name" value="TPR_19"/>
    <property type="match status" value="1"/>
</dbReference>
<dbReference type="EMBL" id="CP003364">
    <property type="protein sequence ID" value="AGA29634.1"/>
    <property type="molecule type" value="Genomic_DNA"/>
</dbReference>
<feature type="region of interest" description="Disordered" evidence="2">
    <location>
        <begin position="401"/>
        <end position="435"/>
    </location>
</feature>
<dbReference type="Pfam" id="PF07593">
    <property type="entry name" value="UnbV_ASPIC"/>
    <property type="match status" value="1"/>
</dbReference>
<dbReference type="KEGG" id="saci:Sinac_5490"/>
<dbReference type="eggNOG" id="COG3118">
    <property type="taxonomic scope" value="Bacteria"/>
</dbReference>
<gene>
    <name evidence="5" type="ordered locus">Sinac_5490</name>
</gene>
<evidence type="ECO:0000259" key="4">
    <source>
        <dbReference type="Pfam" id="PF07593"/>
    </source>
</evidence>
<dbReference type="InterPro" id="IPR028994">
    <property type="entry name" value="Integrin_alpha_N"/>
</dbReference>
<dbReference type="HOGENOM" id="CLU_301080_0_0_0"/>
<keyword evidence="3" id="KW-0812">Transmembrane</keyword>
<evidence type="ECO:0000313" key="6">
    <source>
        <dbReference type="Proteomes" id="UP000010798"/>
    </source>
</evidence>
<dbReference type="Proteomes" id="UP000010798">
    <property type="component" value="Chromosome"/>
</dbReference>
<dbReference type="SUPFAM" id="SSF48452">
    <property type="entry name" value="TPR-like"/>
    <property type="match status" value="1"/>
</dbReference>
<protein>
    <recommendedName>
        <fullName evidence="4">ASPIC/UnbV domain-containing protein</fullName>
    </recommendedName>
</protein>
<feature type="transmembrane region" description="Helical" evidence="3">
    <location>
        <begin position="26"/>
        <end position="46"/>
    </location>
</feature>
<sequence length="993" mass="105105">MEPMRDDSRAPTDVGVRLRLGRAAGVRIVAALLGLAAAGLIGAWAYRTRQYDAELTAAERALAERRPAEARDRLARLAARWPNRDEVEFPLGQAEAALGNTGAALAAFARVPADSVVAPRAALERARVAVTAGRLTEAEEALTSIVDRSDELGAEAAKVAQQVDLFSGRTWKIPGRIARRWRTAANQAGQLKAHWLADTQPLPLEAVRTTLEQMAQTAPEDDRVWLGRADLATRTGQFAEADAWLDRCEARRPNDSDVARARLAWALASARPAEAVAALTRLPAAGADPAEVASLRARLAGLRDDPSAERAALEECVALESGDARVHARLATLAAAEGRTDDAEGRRRRKAEIDRTADAYRMLMGRVPPSGGGNPPFADLARAAETLGRTFEARGWWSLRSRQAPSDPESRAALARLARSQPPAAGPARGGAGETLASLVGPVGAAPETARAEGPAVPAFRDDAEAAGLRFVYDHDPTLLRRLPETMGGGLGLLDYDGDGLLDIFCVQGGPFPAGSPSEGGGDRLFRNKGDGTFEDATTASGIAAMPRGFGHGVTVGDVDNDGFPDLFVTRWRSYALYRNRGDGTFEDATEAWGLGGERGWPTSAAFADLDGDGDLDLYVCQYLEWDPETSSPCPDPQRPGQYQYCVPRAFKAEPDRLYRNDGGRFVDVSDEAGITAGDPNGRGLGVVAADLDGDGRVDLFVANDMTANLLYRNLGGMRFEEVAEASGCASNAEGGYQAGMGIACGDVDGDGRPELAVTNFYGEGTTLYQNLGGGLFTDRTTAYGLAAPTRHVLGFGLTFLDANNDGYLDVAQANGHVNDFRPAIPFAMPAQLLLGSGRGRLVDASARAGDCWKVERIGRGLASGDLDGDGRLDVLLLAQGQPLSYLRNLGPGGRALTLGLRGTGSNRDAVGAVVRVRAGGREQVQARLGGGSFLSASDGRLHFGLGEGPADETVSAEVRWPSGRVDRHEGLKPGGVYLLVEGEPSPRPAPRR</sequence>
<keyword evidence="3" id="KW-0472">Membrane</keyword>
<evidence type="ECO:0000256" key="1">
    <source>
        <dbReference type="ARBA" id="ARBA00022729"/>
    </source>
</evidence>
<dbReference type="AlphaFoldDB" id="L0DJR4"/>
<evidence type="ECO:0000313" key="5">
    <source>
        <dbReference type="EMBL" id="AGA29634.1"/>
    </source>
</evidence>
<dbReference type="STRING" id="886293.Sinac_5490"/>
<dbReference type="Gene3D" id="1.25.40.10">
    <property type="entry name" value="Tetratricopeptide repeat domain"/>
    <property type="match status" value="1"/>
</dbReference>
<dbReference type="Pfam" id="PF13517">
    <property type="entry name" value="FG-GAP_3"/>
    <property type="match status" value="2"/>
</dbReference>
<dbReference type="InterPro" id="IPR011519">
    <property type="entry name" value="UnbV_ASPIC"/>
</dbReference>
<proteinExistence type="predicted"/>